<evidence type="ECO:0000313" key="10">
    <source>
        <dbReference type="EMBL" id="RPA79783.1"/>
    </source>
</evidence>
<evidence type="ECO:0000256" key="5">
    <source>
        <dbReference type="ARBA" id="ARBA00022517"/>
    </source>
</evidence>
<dbReference type="GO" id="GO:0005730">
    <property type="term" value="C:nucleolus"/>
    <property type="evidence" value="ECO:0007669"/>
    <property type="project" value="UniProtKB-SubCell"/>
</dbReference>
<accession>A0A3N4I125</accession>
<dbReference type="Proteomes" id="UP000275078">
    <property type="component" value="Unassembled WGS sequence"/>
</dbReference>
<evidence type="ECO:0000259" key="9">
    <source>
        <dbReference type="Pfam" id="PF14615"/>
    </source>
</evidence>
<evidence type="ECO:0000256" key="2">
    <source>
        <dbReference type="ARBA" id="ARBA00004604"/>
    </source>
</evidence>
<keyword evidence="5" id="KW-0690">Ribosome biogenesis</keyword>
<dbReference type="PANTHER" id="PTHR28127:SF1">
    <property type="entry name" value="RIBOSOME ASSEMBLY PROTEIN 3"/>
    <property type="match status" value="1"/>
</dbReference>
<evidence type="ECO:0000256" key="7">
    <source>
        <dbReference type="ARBA" id="ARBA00023274"/>
    </source>
</evidence>
<feature type="compositionally biased region" description="Low complexity" evidence="8">
    <location>
        <begin position="31"/>
        <end position="42"/>
    </location>
</feature>
<dbReference type="InterPro" id="IPR028217">
    <property type="entry name" value="Rsa3_C"/>
</dbReference>
<dbReference type="GO" id="GO:0000027">
    <property type="term" value="P:ribosomal large subunit assembly"/>
    <property type="evidence" value="ECO:0007669"/>
    <property type="project" value="TreeGrafter"/>
</dbReference>
<keyword evidence="11" id="KW-1185">Reference proteome</keyword>
<dbReference type="AlphaFoldDB" id="A0A3N4I125"/>
<name>A0A3N4I125_ASCIM</name>
<feature type="domain" description="Ribosome-assembly protein 3 C-terminal" evidence="9">
    <location>
        <begin position="142"/>
        <end position="187"/>
    </location>
</feature>
<evidence type="ECO:0000256" key="1">
    <source>
        <dbReference type="ARBA" id="ARBA00003035"/>
    </source>
</evidence>
<comment type="similarity">
    <text evidence="3">Belongs to the RSA3 family.</text>
</comment>
<reference evidence="10 11" key="1">
    <citation type="journal article" date="2018" name="Nat. Ecol. Evol.">
        <title>Pezizomycetes genomes reveal the molecular basis of ectomycorrhizal truffle lifestyle.</title>
        <authorList>
            <person name="Murat C."/>
            <person name="Payen T."/>
            <person name="Noel B."/>
            <person name="Kuo A."/>
            <person name="Morin E."/>
            <person name="Chen J."/>
            <person name="Kohler A."/>
            <person name="Krizsan K."/>
            <person name="Balestrini R."/>
            <person name="Da Silva C."/>
            <person name="Montanini B."/>
            <person name="Hainaut M."/>
            <person name="Levati E."/>
            <person name="Barry K.W."/>
            <person name="Belfiori B."/>
            <person name="Cichocki N."/>
            <person name="Clum A."/>
            <person name="Dockter R.B."/>
            <person name="Fauchery L."/>
            <person name="Guy J."/>
            <person name="Iotti M."/>
            <person name="Le Tacon F."/>
            <person name="Lindquist E.A."/>
            <person name="Lipzen A."/>
            <person name="Malagnac F."/>
            <person name="Mello A."/>
            <person name="Molinier V."/>
            <person name="Miyauchi S."/>
            <person name="Poulain J."/>
            <person name="Riccioni C."/>
            <person name="Rubini A."/>
            <person name="Sitrit Y."/>
            <person name="Splivallo R."/>
            <person name="Traeger S."/>
            <person name="Wang M."/>
            <person name="Zifcakova L."/>
            <person name="Wipf D."/>
            <person name="Zambonelli A."/>
            <person name="Paolocci F."/>
            <person name="Nowrousian M."/>
            <person name="Ottonello S."/>
            <person name="Baldrian P."/>
            <person name="Spatafora J.W."/>
            <person name="Henrissat B."/>
            <person name="Nagy L.G."/>
            <person name="Aury J.M."/>
            <person name="Wincker P."/>
            <person name="Grigoriev I.V."/>
            <person name="Bonfante P."/>
            <person name="Martin F.M."/>
        </authorList>
    </citation>
    <scope>NUCLEOTIDE SEQUENCE [LARGE SCALE GENOMIC DNA]</scope>
    <source>
        <strain evidence="10 11">RN42</strain>
    </source>
</reference>
<gene>
    <name evidence="10" type="ORF">BJ508DRAFT_415763</name>
</gene>
<evidence type="ECO:0000256" key="4">
    <source>
        <dbReference type="ARBA" id="ARBA00015339"/>
    </source>
</evidence>
<evidence type="ECO:0000256" key="3">
    <source>
        <dbReference type="ARBA" id="ARBA00006256"/>
    </source>
</evidence>
<proteinExistence type="inferred from homology"/>
<evidence type="ECO:0000313" key="11">
    <source>
        <dbReference type="Proteomes" id="UP000275078"/>
    </source>
</evidence>
<dbReference type="InterPro" id="IPR051898">
    <property type="entry name" value="Ribosome_Assembly_3"/>
</dbReference>
<dbReference type="GO" id="GO:0030687">
    <property type="term" value="C:preribosome, large subunit precursor"/>
    <property type="evidence" value="ECO:0007669"/>
    <property type="project" value="TreeGrafter"/>
</dbReference>
<dbReference type="STRING" id="1160509.A0A3N4I125"/>
<protein>
    <recommendedName>
        <fullName evidence="4">Ribosome assembly protein 3</fullName>
    </recommendedName>
</protein>
<keyword evidence="6" id="KW-0539">Nucleus</keyword>
<evidence type="ECO:0000256" key="6">
    <source>
        <dbReference type="ARBA" id="ARBA00023242"/>
    </source>
</evidence>
<comment type="function">
    <text evidence="1">Required for efficient biogenesis of the 60S ribosomal subunit.</text>
</comment>
<sequence>MPPPSNDPKGSKAKKPARRRKKKSRTEVSDSDSSSSSSSSSSSEDEGMKDVEPDTEDVAMMGVIDDDEAEKSSSGSEDEDGKKRRKRVDIEQLDGQKFLDAMWASDWKDLDKFPEEIPRRFPEGIEKFRDPTMDEGLVAAKFEEYYMKCITAEFGEDLDKLRTAKDFDDESVPMLLRLLKRGVNIFDDEEKNKVVADERKRWEEEEEKQRQKQEIERETAMERGQTRS</sequence>
<feature type="compositionally biased region" description="Basic residues" evidence="8">
    <location>
        <begin position="11"/>
        <end position="24"/>
    </location>
</feature>
<comment type="subcellular location">
    <subcellularLocation>
        <location evidence="2">Nucleus</location>
        <location evidence="2">Nucleolus</location>
    </subcellularLocation>
</comment>
<dbReference type="OrthoDB" id="69550at2759"/>
<dbReference type="EMBL" id="ML119695">
    <property type="protein sequence ID" value="RPA79783.1"/>
    <property type="molecule type" value="Genomic_DNA"/>
</dbReference>
<feature type="region of interest" description="Disordered" evidence="8">
    <location>
        <begin position="199"/>
        <end position="228"/>
    </location>
</feature>
<evidence type="ECO:0000256" key="8">
    <source>
        <dbReference type="SAM" id="MobiDB-lite"/>
    </source>
</evidence>
<keyword evidence="7" id="KW-0687">Ribonucleoprotein</keyword>
<organism evidence="10 11">
    <name type="scientific">Ascobolus immersus RN42</name>
    <dbReference type="NCBI Taxonomy" id="1160509"/>
    <lineage>
        <taxon>Eukaryota</taxon>
        <taxon>Fungi</taxon>
        <taxon>Dikarya</taxon>
        <taxon>Ascomycota</taxon>
        <taxon>Pezizomycotina</taxon>
        <taxon>Pezizomycetes</taxon>
        <taxon>Pezizales</taxon>
        <taxon>Ascobolaceae</taxon>
        <taxon>Ascobolus</taxon>
    </lineage>
</organism>
<feature type="region of interest" description="Disordered" evidence="8">
    <location>
        <begin position="1"/>
        <end position="91"/>
    </location>
</feature>
<dbReference type="Pfam" id="PF14615">
    <property type="entry name" value="Rsa3"/>
    <property type="match status" value="1"/>
</dbReference>
<dbReference type="PANTHER" id="PTHR28127">
    <property type="entry name" value="RIBOSOME ASSEMBLY PROTEIN 3"/>
    <property type="match status" value="1"/>
</dbReference>